<feature type="compositionally biased region" description="Polar residues" evidence="9">
    <location>
        <begin position="823"/>
        <end position="833"/>
    </location>
</feature>
<dbReference type="GO" id="GO:0000122">
    <property type="term" value="P:negative regulation of transcription by RNA polymerase II"/>
    <property type="evidence" value="ECO:0007669"/>
    <property type="project" value="TreeGrafter"/>
</dbReference>
<dbReference type="CDD" id="cd06942">
    <property type="entry name" value="NR_LBD_Sex_1_like"/>
    <property type="match status" value="1"/>
</dbReference>
<dbReference type="STRING" id="6184.A0A430QHW7"/>
<feature type="domain" description="Nuclear receptor" evidence="10">
    <location>
        <begin position="478"/>
        <end position="555"/>
    </location>
</feature>
<keyword evidence="1" id="KW-0479">Metal-binding</keyword>
<reference evidence="11 12" key="1">
    <citation type="journal article" date="2019" name="PLoS Pathog.">
        <title>Genome sequence of the bovine parasite Schistosoma bovis Tanzania.</title>
        <authorList>
            <person name="Oey H."/>
            <person name="Zakrzewski M."/>
            <person name="Gobert G."/>
            <person name="Gravermann K."/>
            <person name="Stoye J."/>
            <person name="Jones M."/>
            <person name="Mcmanus D."/>
            <person name="Krause L."/>
        </authorList>
    </citation>
    <scope>NUCLEOTIDE SEQUENCE [LARGE SCALE GENOMIC DNA]</scope>
    <source>
        <strain evidence="11 12">TAN1997</strain>
    </source>
</reference>
<keyword evidence="5" id="KW-0238">DNA-binding</keyword>
<dbReference type="Pfam" id="PF00105">
    <property type="entry name" value="zf-C4"/>
    <property type="match status" value="2"/>
</dbReference>
<dbReference type="InterPro" id="IPR013088">
    <property type="entry name" value="Znf_NHR/GATA"/>
</dbReference>
<dbReference type="InterPro" id="IPR050234">
    <property type="entry name" value="Nuclear_hormone_rcpt_NR1"/>
</dbReference>
<dbReference type="GO" id="GO:0000978">
    <property type="term" value="F:RNA polymerase II cis-regulatory region sequence-specific DNA binding"/>
    <property type="evidence" value="ECO:0007669"/>
    <property type="project" value="TreeGrafter"/>
</dbReference>
<feature type="compositionally biased region" description="Basic and acidic residues" evidence="9">
    <location>
        <begin position="888"/>
        <end position="898"/>
    </location>
</feature>
<keyword evidence="8" id="KW-0539">Nucleus</keyword>
<dbReference type="GO" id="GO:0004879">
    <property type="term" value="F:nuclear receptor activity"/>
    <property type="evidence" value="ECO:0007669"/>
    <property type="project" value="TreeGrafter"/>
</dbReference>
<sequence length="1551" mass="170044">MSDSNNNNNIYNGKYPLISSPTISTSVGLGSTTQQHTYSNVINNDLNNCTDESNSTVISSSTNDIGRLLSCITSNGNCYPTYTSTHPTIQTQFSNDVESEISTHHQQQKQESPGGNNSSTNLCGFRIKCEADSGFSPIRNLSGQSAPISKSSYEMMCNSKSTATNSTLESFSGKTESFEEHEIVDDQFIENRKLVETCGSLRAHPQSNKTNSNNDTNESISSQSTRYISCSSVDQLTLPQTNLSNHFHSDNILNPGCNNRILNNSPVRIVSQGRLDNDNASVNSSSDFTADALTFIDTSSTCINTFDTNERMLTGTPDFSCFFPNTLCDPLTKRFTSNGHTPCAGFPVTNQADSKVLIGLSPLSKSHRLCYPYDAYEPLKSDFKEHSNINNNNTVDRAQPNSSPNRLKNILNSTLYDRTGSNNGSNSVTTPITCNNDEAVNLITDSGQKSLVNCNEVQLPGFSSPESAFYQYQNKMEGQRCQVCGELAAGFHHGAYVCEACKKFFMRHSMADTKPTNVCPTGGNCIVAKGSRGKCQICRYRKCLLVGMKMKDPETQSEIDISNIPCRVCGGRSSGFHFGALTCEGCKGFFRRTEGSSNSLVCVGGQNACTITPRSRNACKSCRFRRCLAAGMSKKGSRIGRQPNAVKFHCAIEIKQLQAIRGNSSSSTGGLSPSQSSTGCPPYSQYNLSGVGGIRSGSSDVLTSSINHYRHISRSDNDNNGDKMSPNYSSTAINPINSSLKQDNLLISSDCKPTQPPLSLLFFLPPNSMSNHHQITTLNDSKCAQLSSACYSNNHDSVEQDDVDNDDNDGDDDDIDDDDEMQSIKSDYNLESDTSSLSTNLKLQMYKHMHMRSSPLNDSSQLVRHYSNGSSSVYDALERHALDRTGESITFNDDRNDSHPICSSSNNGNESSIDQNSGYKTVKSIPLHQSPISDSSSATFCASRLLNNKKLLSFYSQEHQLQSLSSQSSINCSLSSTSPTPTTTSLCSSQRSSSPFSLISSNLSQVQTCISTIPNSDNERVNKVKLSTSSFSNSTINTTACNSTTTTPTLTTVNTNISSNTTVANNTTANRHNFISFDDPSFWEDVEDTLPSINVTSEAVSQFTDGMRTATEFLRLPNAYFKTRFRMTSIPPEHQDNINQVWGHMMNHFHMHAQQVVQFAKLVPGFNQLGITARSNLVREAMYSVLLLLLSRDYCPETDEYNYFDFPTKEREVIMRHFPTFKRITEHLRVSGRIMHHLNLSLPELSLSCAAEILRKNKFSFCTLLLFLSTDYCILEEPTAKSTAELFVLAHHSLLNCMAKHSVPTVASTQQRRTQLFALRKMIRVMDKEHHEILADLRVLRSDLRFPELYVEMFQLADSASALFSASAQAVTLACSGVLQSSLGSFQNSQLASTSLNNNQSNLNINKSSNSTVNNSDFILSVDRWDAGRLALTVPAAAAAAAAAVVALTEQTSICQNNNNNNNQLLLQPDSQLSSACAFPQFSNSIVVGSSSLLSTNVSLSSCQKRAKNDVNQSDNTTSTIPVFPTNTNNTIAFITSPSFMFPNQLHHPSS</sequence>
<evidence type="ECO:0000256" key="2">
    <source>
        <dbReference type="ARBA" id="ARBA00022771"/>
    </source>
</evidence>
<dbReference type="PANTHER" id="PTHR24082:SF473">
    <property type="entry name" value="ECDYSONE-INDUCED PROTEIN 75B, ISOFORM B"/>
    <property type="match status" value="1"/>
</dbReference>
<dbReference type="PROSITE" id="PS51030">
    <property type="entry name" value="NUCLEAR_REC_DBD_2"/>
    <property type="match status" value="2"/>
</dbReference>
<dbReference type="SUPFAM" id="SSF48508">
    <property type="entry name" value="Nuclear receptor ligand-binding domain"/>
    <property type="match status" value="1"/>
</dbReference>
<dbReference type="EMBL" id="QMKO01001700">
    <property type="protein sequence ID" value="RTG87273.1"/>
    <property type="molecule type" value="Genomic_DNA"/>
</dbReference>
<keyword evidence="7" id="KW-0675">Receptor</keyword>
<keyword evidence="6" id="KW-0804">Transcription</keyword>
<dbReference type="SMART" id="SM00399">
    <property type="entry name" value="ZnF_C4"/>
    <property type="match status" value="2"/>
</dbReference>
<feature type="compositionally biased region" description="Polar residues" evidence="9">
    <location>
        <begin position="726"/>
        <end position="735"/>
    </location>
</feature>
<comment type="caution">
    <text evidence="11">The sequence shown here is derived from an EMBL/GenBank/DDBJ whole genome shotgun (WGS) entry which is preliminary data.</text>
</comment>
<feature type="compositionally biased region" description="Polar residues" evidence="9">
    <location>
        <begin position="901"/>
        <end position="917"/>
    </location>
</feature>
<evidence type="ECO:0000256" key="4">
    <source>
        <dbReference type="ARBA" id="ARBA00023015"/>
    </source>
</evidence>
<evidence type="ECO:0000313" key="12">
    <source>
        <dbReference type="Proteomes" id="UP000290809"/>
    </source>
</evidence>
<dbReference type="CDD" id="cd07157">
    <property type="entry name" value="2DBD_NR_DBD1"/>
    <property type="match status" value="1"/>
</dbReference>
<keyword evidence="12" id="KW-1185">Reference proteome</keyword>
<evidence type="ECO:0000256" key="1">
    <source>
        <dbReference type="ARBA" id="ARBA00022723"/>
    </source>
</evidence>
<feature type="domain" description="Nuclear receptor" evidence="10">
    <location>
        <begin position="563"/>
        <end position="639"/>
    </location>
</feature>
<dbReference type="GO" id="GO:0009755">
    <property type="term" value="P:hormone-mediated signaling pathway"/>
    <property type="evidence" value="ECO:0007669"/>
    <property type="project" value="TreeGrafter"/>
</dbReference>
<feature type="region of interest" description="Disordered" evidence="9">
    <location>
        <begin position="201"/>
        <end position="221"/>
    </location>
</feature>
<keyword evidence="3" id="KW-0862">Zinc</keyword>
<dbReference type="InterPro" id="IPR001628">
    <property type="entry name" value="Znf_hrmn_rcpt"/>
</dbReference>
<evidence type="ECO:0000256" key="7">
    <source>
        <dbReference type="ARBA" id="ARBA00023170"/>
    </source>
</evidence>
<feature type="region of interest" description="Disordered" evidence="9">
    <location>
        <begin position="97"/>
        <end position="118"/>
    </location>
</feature>
<evidence type="ECO:0000256" key="3">
    <source>
        <dbReference type="ARBA" id="ARBA00022833"/>
    </source>
</evidence>
<evidence type="ECO:0000256" key="8">
    <source>
        <dbReference type="ARBA" id="ARBA00023242"/>
    </source>
</evidence>
<dbReference type="CDD" id="cd07179">
    <property type="entry name" value="2DBD_NR_DBD2"/>
    <property type="match status" value="1"/>
</dbReference>
<feature type="region of interest" description="Disordered" evidence="9">
    <location>
        <begin position="794"/>
        <end position="833"/>
    </location>
</feature>
<feature type="compositionally biased region" description="Acidic residues" evidence="9">
    <location>
        <begin position="799"/>
        <end position="821"/>
    </location>
</feature>
<protein>
    <recommendedName>
        <fullName evidence="10">Nuclear receptor domain-containing protein</fullName>
    </recommendedName>
</protein>
<evidence type="ECO:0000256" key="9">
    <source>
        <dbReference type="SAM" id="MobiDB-lite"/>
    </source>
</evidence>
<dbReference type="SUPFAM" id="SSF57716">
    <property type="entry name" value="Glucocorticoid receptor-like (DNA-binding domain)"/>
    <property type="match status" value="2"/>
</dbReference>
<evidence type="ECO:0000259" key="10">
    <source>
        <dbReference type="PROSITE" id="PS51030"/>
    </source>
</evidence>
<feature type="compositionally biased region" description="Polar residues" evidence="9">
    <location>
        <begin position="205"/>
        <end position="221"/>
    </location>
</feature>
<keyword evidence="2" id="KW-0863">Zinc-finger</keyword>
<dbReference type="GO" id="GO:0045944">
    <property type="term" value="P:positive regulation of transcription by RNA polymerase II"/>
    <property type="evidence" value="ECO:0007669"/>
    <property type="project" value="TreeGrafter"/>
</dbReference>
<accession>A0A430QHW7</accession>
<proteinExistence type="predicted"/>
<dbReference type="PRINTS" id="PR00047">
    <property type="entry name" value="STROIDFINGER"/>
</dbReference>
<feature type="region of interest" description="Disordered" evidence="9">
    <location>
        <begin position="711"/>
        <end position="735"/>
    </location>
</feature>
<dbReference type="Gene3D" id="1.10.565.10">
    <property type="entry name" value="Retinoid X Receptor"/>
    <property type="match status" value="1"/>
</dbReference>
<dbReference type="PANTHER" id="PTHR24082">
    <property type="entry name" value="NUCLEAR HORMONE RECEPTOR"/>
    <property type="match status" value="1"/>
</dbReference>
<dbReference type="Proteomes" id="UP000290809">
    <property type="component" value="Unassembled WGS sequence"/>
</dbReference>
<evidence type="ECO:0000256" key="6">
    <source>
        <dbReference type="ARBA" id="ARBA00023163"/>
    </source>
</evidence>
<feature type="compositionally biased region" description="Polar residues" evidence="9">
    <location>
        <begin position="109"/>
        <end position="118"/>
    </location>
</feature>
<evidence type="ECO:0000313" key="11">
    <source>
        <dbReference type="EMBL" id="RTG87273.1"/>
    </source>
</evidence>
<feature type="region of interest" description="Disordered" evidence="9">
    <location>
        <begin position="888"/>
        <end position="917"/>
    </location>
</feature>
<evidence type="ECO:0000256" key="5">
    <source>
        <dbReference type="ARBA" id="ARBA00023125"/>
    </source>
</evidence>
<dbReference type="GO" id="GO:0030154">
    <property type="term" value="P:cell differentiation"/>
    <property type="evidence" value="ECO:0007669"/>
    <property type="project" value="TreeGrafter"/>
</dbReference>
<keyword evidence="4" id="KW-0805">Transcription regulation</keyword>
<dbReference type="InterPro" id="IPR035500">
    <property type="entry name" value="NHR-like_dom_sf"/>
</dbReference>
<organism evidence="11 12">
    <name type="scientific">Schistosoma bovis</name>
    <name type="common">Blood fluke</name>
    <dbReference type="NCBI Taxonomy" id="6184"/>
    <lineage>
        <taxon>Eukaryota</taxon>
        <taxon>Metazoa</taxon>
        <taxon>Spiralia</taxon>
        <taxon>Lophotrochozoa</taxon>
        <taxon>Platyhelminthes</taxon>
        <taxon>Trematoda</taxon>
        <taxon>Digenea</taxon>
        <taxon>Strigeidida</taxon>
        <taxon>Schistosomatoidea</taxon>
        <taxon>Schistosomatidae</taxon>
        <taxon>Schistosoma</taxon>
    </lineage>
</organism>
<name>A0A430QHW7_SCHBO</name>
<gene>
    <name evidence="11" type="ORF">DC041_0009651</name>
</gene>
<dbReference type="GO" id="GO:0008270">
    <property type="term" value="F:zinc ion binding"/>
    <property type="evidence" value="ECO:0007669"/>
    <property type="project" value="UniProtKB-KW"/>
</dbReference>
<dbReference type="Gene3D" id="3.30.50.10">
    <property type="entry name" value="Erythroid Transcription Factor GATA-1, subunit A"/>
    <property type="match status" value="2"/>
</dbReference>